<sequence>MSNHSIRFGLCAEAAKPSDTPVQCQQCFKFGHPREYCREIQDICRKCGGNHTTNNCTANGAKCLNCSDQHEANSTLCLKYIEQQQKIRKIIDDYTSEIKVPAPMTTINFPSLTKTYHSAHQHHQADEYL</sequence>
<dbReference type="EMBL" id="CAJOBC010001824">
    <property type="protein sequence ID" value="CAF3700788.1"/>
    <property type="molecule type" value="Genomic_DNA"/>
</dbReference>
<keyword evidence="3" id="KW-1185">Reference proteome</keyword>
<evidence type="ECO:0000313" key="1">
    <source>
        <dbReference type="EMBL" id="CAF0921593.1"/>
    </source>
</evidence>
<reference evidence="1" key="1">
    <citation type="submission" date="2021-02" db="EMBL/GenBank/DDBJ databases">
        <authorList>
            <person name="Nowell W R."/>
        </authorList>
    </citation>
    <scope>NUCLEOTIDE SEQUENCE</scope>
</reference>
<evidence type="ECO:0000313" key="3">
    <source>
        <dbReference type="Proteomes" id="UP000663829"/>
    </source>
</evidence>
<comment type="caution">
    <text evidence="1">The sequence shown here is derived from an EMBL/GenBank/DDBJ whole genome shotgun (WGS) entry which is preliminary data.</text>
</comment>
<organism evidence="1 3">
    <name type="scientific">Didymodactylos carnosus</name>
    <dbReference type="NCBI Taxonomy" id="1234261"/>
    <lineage>
        <taxon>Eukaryota</taxon>
        <taxon>Metazoa</taxon>
        <taxon>Spiralia</taxon>
        <taxon>Gnathifera</taxon>
        <taxon>Rotifera</taxon>
        <taxon>Eurotatoria</taxon>
        <taxon>Bdelloidea</taxon>
        <taxon>Philodinida</taxon>
        <taxon>Philodinidae</taxon>
        <taxon>Didymodactylos</taxon>
    </lineage>
</organism>
<gene>
    <name evidence="1" type="ORF">GPM918_LOCUS9684</name>
    <name evidence="2" type="ORF">SRO942_LOCUS9683</name>
</gene>
<evidence type="ECO:0008006" key="4">
    <source>
        <dbReference type="Google" id="ProtNLM"/>
    </source>
</evidence>
<dbReference type="Proteomes" id="UP000663829">
    <property type="component" value="Unassembled WGS sequence"/>
</dbReference>
<evidence type="ECO:0000313" key="2">
    <source>
        <dbReference type="EMBL" id="CAF3700788.1"/>
    </source>
</evidence>
<name>A0A814AY62_9BILA</name>
<dbReference type="EMBL" id="CAJNOQ010001825">
    <property type="protein sequence ID" value="CAF0921593.1"/>
    <property type="molecule type" value="Genomic_DNA"/>
</dbReference>
<protein>
    <recommendedName>
        <fullName evidence="4">Nucleic-acid-binding protein from mobile element jockey</fullName>
    </recommendedName>
</protein>
<accession>A0A814AY62</accession>
<dbReference type="AlphaFoldDB" id="A0A814AY62"/>
<dbReference type="Proteomes" id="UP000681722">
    <property type="component" value="Unassembled WGS sequence"/>
</dbReference>
<dbReference type="OrthoDB" id="6157833at2759"/>
<proteinExistence type="predicted"/>